<dbReference type="Pfam" id="PF03692">
    <property type="entry name" value="CxxCxxCC"/>
    <property type="match status" value="1"/>
</dbReference>
<dbReference type="InterPro" id="IPR005358">
    <property type="entry name" value="Puta_zinc/iron-chelating_dom"/>
</dbReference>
<name>A0A6S6TX95_9GAMM</name>
<protein>
    <recommendedName>
        <fullName evidence="2">Zinc/iron-chelating domain-containing protein</fullName>
    </recommendedName>
</protein>
<accession>A0A6S6TX95</accession>
<dbReference type="AlphaFoldDB" id="A0A6S6TX95"/>
<evidence type="ECO:0000313" key="1">
    <source>
        <dbReference type="EMBL" id="CAA6819796.1"/>
    </source>
</evidence>
<gene>
    <name evidence="1" type="ORF">HELGO_WM18945</name>
</gene>
<sequence length="94" mass="10641">MSYACTQCGLCCRNISNIEQLKDFNRGDGTCTYYRPHIGCTIYEKRPLACQIDAGYQVFASASMSLADYYKKNAMVCNELQETANMPIKFRVTV</sequence>
<dbReference type="EMBL" id="CACVAY010000095">
    <property type="protein sequence ID" value="CAA6819796.1"/>
    <property type="molecule type" value="Genomic_DNA"/>
</dbReference>
<reference evidence="1" key="1">
    <citation type="submission" date="2020-01" db="EMBL/GenBank/DDBJ databases">
        <authorList>
            <person name="Meier V. D."/>
            <person name="Meier V D."/>
        </authorList>
    </citation>
    <scope>NUCLEOTIDE SEQUENCE</scope>
    <source>
        <strain evidence="1">HLG_WM_MAG_07</strain>
    </source>
</reference>
<organism evidence="1">
    <name type="scientific">uncultured Thiotrichaceae bacterium</name>
    <dbReference type="NCBI Taxonomy" id="298394"/>
    <lineage>
        <taxon>Bacteria</taxon>
        <taxon>Pseudomonadati</taxon>
        <taxon>Pseudomonadota</taxon>
        <taxon>Gammaproteobacteria</taxon>
        <taxon>Thiotrichales</taxon>
        <taxon>Thiotrichaceae</taxon>
        <taxon>environmental samples</taxon>
    </lineage>
</organism>
<proteinExistence type="predicted"/>
<evidence type="ECO:0008006" key="2">
    <source>
        <dbReference type="Google" id="ProtNLM"/>
    </source>
</evidence>